<evidence type="ECO:0000256" key="1">
    <source>
        <dbReference type="SAM" id="MobiDB-lite"/>
    </source>
</evidence>
<sequence>MVARDDGAAPPLAELAAALIHSRRTVLPRWLGAPGPDADQLQQIFQAAAAAPDHGQLCPWRFVRVPAQARDRLGNAFAQALRERDAAASDADCAKAAAKAHHAPELMLAVARLGADRPGPARGDGKGNAEEIGERDEAQGARSAATETYHIDRRGSEHRATQRFARAAIDSAFPKVSPPVGEAERLVSLGCALQNMQLMAHALGFGAALTSGQALESVVLRRLFDLDETEQAVCFLSIGTVLRRPGGLLRPRPSAFVQTLGLDPAGA</sequence>
<dbReference type="PANTHER" id="PTHR43821:SF1">
    <property type="entry name" value="NAD(P)H NITROREDUCTASE YDJA-RELATED"/>
    <property type="match status" value="1"/>
</dbReference>
<dbReference type="EMBL" id="RKQL01000001">
    <property type="protein sequence ID" value="RPE73065.1"/>
    <property type="molecule type" value="Genomic_DNA"/>
</dbReference>
<dbReference type="PANTHER" id="PTHR43821">
    <property type="entry name" value="NAD(P)H NITROREDUCTASE YDJA-RELATED"/>
    <property type="match status" value="1"/>
</dbReference>
<dbReference type="Pfam" id="PF00881">
    <property type="entry name" value="Nitroreductase"/>
    <property type="match status" value="1"/>
</dbReference>
<dbReference type="InterPro" id="IPR052530">
    <property type="entry name" value="NAD(P)H_nitroreductase"/>
</dbReference>
<dbReference type="SUPFAM" id="SSF55469">
    <property type="entry name" value="FMN-dependent nitroreductase-like"/>
    <property type="match status" value="1"/>
</dbReference>
<dbReference type="Proteomes" id="UP000272193">
    <property type="component" value="Unassembled WGS sequence"/>
</dbReference>
<feature type="region of interest" description="Disordered" evidence="1">
    <location>
        <begin position="115"/>
        <end position="157"/>
    </location>
</feature>
<evidence type="ECO:0000313" key="3">
    <source>
        <dbReference type="EMBL" id="RPE73065.1"/>
    </source>
</evidence>
<dbReference type="InterPro" id="IPR000415">
    <property type="entry name" value="Nitroreductase-like"/>
</dbReference>
<protein>
    <submittedName>
        <fullName evidence="3">Nitroreductase</fullName>
    </submittedName>
</protein>
<dbReference type="Gene3D" id="3.40.109.10">
    <property type="entry name" value="NADH Oxidase"/>
    <property type="match status" value="1"/>
</dbReference>
<dbReference type="RefSeq" id="WP_124220606.1">
    <property type="nucleotide sequence ID" value="NZ_RKQL01000001.1"/>
</dbReference>
<name>A0A3N4UW79_9BURK</name>
<comment type="caution">
    <text evidence="3">The sequence shown here is derived from an EMBL/GenBank/DDBJ whole genome shotgun (WGS) entry which is preliminary data.</text>
</comment>
<reference evidence="3 4" key="1">
    <citation type="submission" date="2018-11" db="EMBL/GenBank/DDBJ databases">
        <title>Genomic Encyclopedia of Type Strains, Phase IV (KMG-IV): sequencing the most valuable type-strain genomes for metagenomic binning, comparative biology and taxonomic classification.</title>
        <authorList>
            <person name="Goeker M."/>
        </authorList>
    </citation>
    <scope>NUCLEOTIDE SEQUENCE [LARGE SCALE GENOMIC DNA]</scope>
    <source>
        <strain evidence="3 4">DSM 101684</strain>
    </source>
</reference>
<proteinExistence type="predicted"/>
<keyword evidence="4" id="KW-1185">Reference proteome</keyword>
<organism evidence="3 4">
    <name type="scientific">Tibeticola sediminis</name>
    <dbReference type="NCBI Taxonomy" id="1917811"/>
    <lineage>
        <taxon>Bacteria</taxon>
        <taxon>Pseudomonadati</taxon>
        <taxon>Pseudomonadota</taxon>
        <taxon>Betaproteobacteria</taxon>
        <taxon>Burkholderiales</taxon>
        <taxon>Comamonadaceae</taxon>
        <taxon>Tibeticola</taxon>
    </lineage>
</organism>
<dbReference type="InterPro" id="IPR029479">
    <property type="entry name" value="Nitroreductase"/>
</dbReference>
<accession>A0A3N4UW79</accession>
<gene>
    <name evidence="3" type="ORF">EDC62_0776</name>
</gene>
<dbReference type="GO" id="GO:0016491">
    <property type="term" value="F:oxidoreductase activity"/>
    <property type="evidence" value="ECO:0007669"/>
    <property type="project" value="InterPro"/>
</dbReference>
<evidence type="ECO:0000313" key="4">
    <source>
        <dbReference type="Proteomes" id="UP000272193"/>
    </source>
</evidence>
<evidence type="ECO:0000259" key="2">
    <source>
        <dbReference type="Pfam" id="PF00881"/>
    </source>
</evidence>
<feature type="domain" description="Nitroreductase" evidence="2">
    <location>
        <begin position="21"/>
        <end position="239"/>
    </location>
</feature>
<dbReference type="AlphaFoldDB" id="A0A3N4UW79"/>
<dbReference type="OrthoDB" id="9804207at2"/>